<keyword evidence="1" id="KW-1133">Transmembrane helix</keyword>
<evidence type="ECO:0000256" key="1">
    <source>
        <dbReference type="SAM" id="Phobius"/>
    </source>
</evidence>
<feature type="transmembrane region" description="Helical" evidence="1">
    <location>
        <begin position="133"/>
        <end position="152"/>
    </location>
</feature>
<organism evidence="2">
    <name type="scientific">Trypanosoma congolense (strain IL3000)</name>
    <dbReference type="NCBI Taxonomy" id="1068625"/>
    <lineage>
        <taxon>Eukaryota</taxon>
        <taxon>Discoba</taxon>
        <taxon>Euglenozoa</taxon>
        <taxon>Kinetoplastea</taxon>
        <taxon>Metakinetoplastina</taxon>
        <taxon>Trypanosomatida</taxon>
        <taxon>Trypanosomatidae</taxon>
        <taxon>Trypanosoma</taxon>
        <taxon>Nannomonas</taxon>
    </lineage>
</organism>
<protein>
    <submittedName>
        <fullName evidence="2">Putative peroxisomal membrane protein 4</fullName>
    </submittedName>
</protein>
<keyword evidence="1" id="KW-0812">Transmembrane</keyword>
<name>G0UTC3_TRYCI</name>
<keyword evidence="1" id="KW-0472">Membrane</keyword>
<dbReference type="PANTHER" id="PTHR15460:SF3">
    <property type="entry name" value="PEROXISOMAL MEMBRANE PROTEIN 4"/>
    <property type="match status" value="1"/>
</dbReference>
<dbReference type="InterPro" id="IPR019531">
    <property type="entry name" value="Pmp4"/>
</dbReference>
<dbReference type="Pfam" id="PF02466">
    <property type="entry name" value="Tim17"/>
    <property type="match status" value="1"/>
</dbReference>
<evidence type="ECO:0000313" key="2">
    <source>
        <dbReference type="EMBL" id="CCC92637.1"/>
    </source>
</evidence>
<sequence length="224" mass="25652">MEPSPIGTKGERVGVIKQIITLIDEMIRSGRFRILLDAIKSFRNGFVYGARIRAPHALVLNLVWSSAPYSVIARRVFDATRQHAMRLGATGFTFSLIRSLLNAAEGKQRPWHSAFAGFIVGCLYWGEQGPVTVQMSMYILSRILSALFFVLLKKRGLLSPTEPSPTWAFRLYSGVLWMIVMPLFFYHRDTVQPTMRTSMQYIYEDCTRYTNWYDLLCVNSNTSF</sequence>
<reference evidence="2" key="1">
    <citation type="journal article" date="2012" name="Proc. Natl. Acad. Sci. U.S.A.">
        <title>Antigenic diversity is generated by distinct evolutionary mechanisms in African trypanosome species.</title>
        <authorList>
            <person name="Jackson A.P."/>
            <person name="Berry A."/>
            <person name="Aslett M."/>
            <person name="Allison H.C."/>
            <person name="Burton P."/>
            <person name="Vavrova-Anderson J."/>
            <person name="Brown R."/>
            <person name="Browne H."/>
            <person name="Corton N."/>
            <person name="Hauser H."/>
            <person name="Gamble J."/>
            <person name="Gilderthorp R."/>
            <person name="Marcello L."/>
            <person name="McQuillan J."/>
            <person name="Otto T.D."/>
            <person name="Quail M.A."/>
            <person name="Sanders M.J."/>
            <person name="van Tonder A."/>
            <person name="Ginger M.L."/>
            <person name="Field M.C."/>
            <person name="Barry J.D."/>
            <person name="Hertz-Fowler C."/>
            <person name="Berriman M."/>
        </authorList>
    </citation>
    <scope>NUCLEOTIDE SEQUENCE</scope>
    <source>
        <strain evidence="2">IL3000</strain>
    </source>
</reference>
<gene>
    <name evidence="2" type="ORF">TCIL3000_9_310</name>
</gene>
<accession>G0UTC3</accession>
<proteinExistence type="predicted"/>
<dbReference type="PANTHER" id="PTHR15460">
    <property type="entry name" value="PEROXISOMAL MEMBRANE PROTEIN 4"/>
    <property type="match status" value="1"/>
</dbReference>
<dbReference type="VEuPathDB" id="TriTrypDB:TcIL3000_9_310"/>
<feature type="transmembrane region" description="Helical" evidence="1">
    <location>
        <begin position="167"/>
        <end position="186"/>
    </location>
</feature>
<dbReference type="EMBL" id="HE575322">
    <property type="protein sequence ID" value="CCC92637.1"/>
    <property type="molecule type" value="Genomic_DNA"/>
</dbReference>
<dbReference type="GO" id="GO:0005778">
    <property type="term" value="C:peroxisomal membrane"/>
    <property type="evidence" value="ECO:0007669"/>
    <property type="project" value="TreeGrafter"/>
</dbReference>
<dbReference type="AlphaFoldDB" id="G0UTC3"/>